<evidence type="ECO:0000259" key="3">
    <source>
        <dbReference type="Pfam" id="PF00497"/>
    </source>
</evidence>
<evidence type="ECO:0000256" key="1">
    <source>
        <dbReference type="ARBA" id="ARBA00010333"/>
    </source>
</evidence>
<dbReference type="STRING" id="43658.AT705_17600"/>
<proteinExistence type="inferred from homology"/>
<comment type="similarity">
    <text evidence="1">Belongs to the bacterial solute-binding protein 3 family.</text>
</comment>
<dbReference type="Gene3D" id="3.40.190.10">
    <property type="entry name" value="Periplasmic binding protein-like II"/>
    <property type="match status" value="2"/>
</dbReference>
<dbReference type="AlphaFoldDB" id="A0A5S3USY5"/>
<feature type="domain" description="Solute-binding protein family 3/N-terminal" evidence="3">
    <location>
        <begin position="36"/>
        <end position="252"/>
    </location>
</feature>
<dbReference type="Pfam" id="PF00497">
    <property type="entry name" value="SBP_bac_3"/>
    <property type="match status" value="1"/>
</dbReference>
<keyword evidence="2" id="KW-0732">Signal</keyword>
<sequence>MVAFRILLMRLTIILFCALSAFLNIAHTKPLLINSPDWRPYFTYDDTATGYAKELLRYLLEDNGYTYRFVPLPIKRGNQYIKTGKLDVSILSYRPERAQFVSYADFPLFTVSLRFISRPEHANISHVNDISPLRFEFVRGVSYTQEIREKANALERDVYTSVTLEHALKKIMANRSDITAASTHTLISELKALGYPKALSIGAYVVQEKAYYITVSKRSETITDPTAFFNKMQRSLNKARQTGLIDQLSTEYQLNLDDLSH</sequence>
<protein>
    <submittedName>
        <fullName evidence="4">Transporter substrate-binding domain-containing protein</fullName>
    </submittedName>
</protein>
<accession>A0A5S3USY5</accession>
<dbReference type="PANTHER" id="PTHR35936">
    <property type="entry name" value="MEMBRANE-BOUND LYTIC MUREIN TRANSGLYCOSYLASE F"/>
    <property type="match status" value="1"/>
</dbReference>
<evidence type="ECO:0000313" key="4">
    <source>
        <dbReference type="EMBL" id="QPB82464.1"/>
    </source>
</evidence>
<dbReference type="Proteomes" id="UP000305729">
    <property type="component" value="Chromosome 1"/>
</dbReference>
<evidence type="ECO:0000313" key="5">
    <source>
        <dbReference type="Proteomes" id="UP000305729"/>
    </source>
</evidence>
<evidence type="ECO:0000256" key="2">
    <source>
        <dbReference type="ARBA" id="ARBA00022729"/>
    </source>
</evidence>
<dbReference type="EMBL" id="CP045429">
    <property type="protein sequence ID" value="QPB82464.1"/>
    <property type="molecule type" value="Genomic_DNA"/>
</dbReference>
<reference evidence="4 5" key="1">
    <citation type="submission" date="2019-10" db="EMBL/GenBank/DDBJ databases">
        <title>Pseudoalteromonas rubra S4059.</title>
        <authorList>
            <person name="Paulsen S."/>
            <person name="Wang X."/>
        </authorList>
    </citation>
    <scope>NUCLEOTIDE SEQUENCE [LARGE SCALE GENOMIC DNA]</scope>
    <source>
        <strain evidence="4 5">S4059</strain>
    </source>
</reference>
<name>A0A5S3USY5_9GAMM</name>
<dbReference type="PANTHER" id="PTHR35936:SF25">
    <property type="entry name" value="ABC TRANSPORTER SUBSTRATE-BINDING PROTEIN"/>
    <property type="match status" value="1"/>
</dbReference>
<gene>
    <name evidence="4" type="ORF">CWC22_005475</name>
</gene>
<organism evidence="4 5">
    <name type="scientific">Pseudoalteromonas rubra</name>
    <dbReference type="NCBI Taxonomy" id="43658"/>
    <lineage>
        <taxon>Bacteria</taxon>
        <taxon>Pseudomonadati</taxon>
        <taxon>Pseudomonadota</taxon>
        <taxon>Gammaproteobacteria</taxon>
        <taxon>Alteromonadales</taxon>
        <taxon>Pseudoalteromonadaceae</taxon>
        <taxon>Pseudoalteromonas</taxon>
    </lineage>
</organism>
<dbReference type="SUPFAM" id="SSF53850">
    <property type="entry name" value="Periplasmic binding protein-like II"/>
    <property type="match status" value="1"/>
</dbReference>
<dbReference type="InterPro" id="IPR001638">
    <property type="entry name" value="Solute-binding_3/MltF_N"/>
</dbReference>